<dbReference type="Proteomes" id="UP001146067">
    <property type="component" value="Unassembled WGS sequence"/>
</dbReference>
<dbReference type="EMBL" id="JAPZVP010000020">
    <property type="protein sequence ID" value="MDA1362172.1"/>
    <property type="molecule type" value="Genomic_DNA"/>
</dbReference>
<keyword evidence="2" id="KW-1185">Reference proteome</keyword>
<reference evidence="1" key="1">
    <citation type="submission" date="2022-12" db="EMBL/GenBank/DDBJ databases">
        <title>Gycomyces niveus sp.nov.,a novel actinomycete isolated from soil in Shouguan.</title>
        <authorList>
            <person name="Yang X."/>
        </authorList>
    </citation>
    <scope>NUCLEOTIDE SEQUENCE</scope>
    <source>
        <strain evidence="1">NEAU-A15</strain>
    </source>
</reference>
<sequence length="98" mass="11247">MTLRFADGLPVLGYLELDDRSLTFAWNWHEPVLRVTFTEDDPPLIGHVTHLDCLPRLAAAPDNLAWLGQGDPARTRAVLDHAIDLWRRKERLFRDCEG</sequence>
<evidence type="ECO:0000313" key="1">
    <source>
        <dbReference type="EMBL" id="MDA1362172.1"/>
    </source>
</evidence>
<dbReference type="AlphaFoldDB" id="A0A9X3SRX1"/>
<dbReference type="RefSeq" id="WP_270112224.1">
    <property type="nucleotide sequence ID" value="NZ_JAPZVP010000020.1"/>
</dbReference>
<protein>
    <submittedName>
        <fullName evidence="1">Uncharacterized protein</fullName>
    </submittedName>
</protein>
<proteinExistence type="predicted"/>
<organism evidence="1 2">
    <name type="scientific">Glycomyces luteolus</name>
    <dbReference type="NCBI Taxonomy" id="2670330"/>
    <lineage>
        <taxon>Bacteria</taxon>
        <taxon>Bacillati</taxon>
        <taxon>Actinomycetota</taxon>
        <taxon>Actinomycetes</taxon>
        <taxon>Glycomycetales</taxon>
        <taxon>Glycomycetaceae</taxon>
        <taxon>Glycomyces</taxon>
    </lineage>
</organism>
<accession>A0A9X3SRX1</accession>
<comment type="caution">
    <text evidence="1">The sequence shown here is derived from an EMBL/GenBank/DDBJ whole genome shotgun (WGS) entry which is preliminary data.</text>
</comment>
<name>A0A9X3SRX1_9ACTN</name>
<evidence type="ECO:0000313" key="2">
    <source>
        <dbReference type="Proteomes" id="UP001146067"/>
    </source>
</evidence>
<gene>
    <name evidence="1" type="ORF">O1R50_21275</name>
</gene>